<evidence type="ECO:0000313" key="2">
    <source>
        <dbReference type="Proteomes" id="UP000606900"/>
    </source>
</evidence>
<protein>
    <submittedName>
        <fullName evidence="1">Uncharacterized protein</fullName>
    </submittedName>
</protein>
<dbReference type="Proteomes" id="UP000606900">
    <property type="component" value="Unassembled WGS sequence"/>
</dbReference>
<evidence type="ECO:0000313" key="1">
    <source>
        <dbReference type="EMBL" id="MBF4474509.1"/>
    </source>
</evidence>
<name>A0A843AI88_METFO</name>
<proteinExistence type="predicted"/>
<dbReference type="RefSeq" id="WP_276698498.1">
    <property type="nucleotide sequence ID" value="NZ_JADIIL010000014.1"/>
</dbReference>
<accession>A0A843AI88</accession>
<sequence length="127" mass="15065">MRASQGIPHGPKSRLYHPELFQNHEEVIVYEREEFRRTFTNLRNNIRDIFWMDISLKSDKEYMLPGMWPLLMERVHFINLELDSFLSGKPAQGYLDTHLFNTIPVDKEKLIESLSNTPSESLSLEWL</sequence>
<gene>
    <name evidence="1" type="ORF">ISP06_03430</name>
</gene>
<organism evidence="1 2">
    <name type="scientific">Methanobacterium formicicum</name>
    <dbReference type="NCBI Taxonomy" id="2162"/>
    <lineage>
        <taxon>Archaea</taxon>
        <taxon>Methanobacteriati</taxon>
        <taxon>Methanobacteriota</taxon>
        <taxon>Methanomada group</taxon>
        <taxon>Methanobacteria</taxon>
        <taxon>Methanobacteriales</taxon>
        <taxon>Methanobacteriaceae</taxon>
        <taxon>Methanobacterium</taxon>
    </lineage>
</organism>
<reference evidence="1" key="1">
    <citation type="submission" date="2020-10" db="EMBL/GenBank/DDBJ databases">
        <title>Dehalococcoides mccartyi of a TCE/Cr reducing biochatode.</title>
        <authorList>
            <person name="Matturro B."/>
        </authorList>
    </citation>
    <scope>NUCLEOTIDE SEQUENCE</scope>
    <source>
        <strain evidence="1">Bin2</strain>
    </source>
</reference>
<comment type="caution">
    <text evidence="1">The sequence shown here is derived from an EMBL/GenBank/DDBJ whole genome shotgun (WGS) entry which is preliminary data.</text>
</comment>
<dbReference type="AlphaFoldDB" id="A0A843AI88"/>
<dbReference type="EMBL" id="JADIIL010000014">
    <property type="protein sequence ID" value="MBF4474509.1"/>
    <property type="molecule type" value="Genomic_DNA"/>
</dbReference>